<gene>
    <name evidence="2" type="ORF">Tci_017442</name>
</gene>
<name>A0A6L2KC63_TANCI</name>
<dbReference type="EMBL" id="BKCJ010001989">
    <property type="protein sequence ID" value="GEU45464.1"/>
    <property type="molecule type" value="Genomic_DNA"/>
</dbReference>
<evidence type="ECO:0000313" key="2">
    <source>
        <dbReference type="EMBL" id="GEU45464.1"/>
    </source>
</evidence>
<sequence length="202" mass="23000">MEVVSGKGKGVVIEEIVEDDEVNEASETGYRGQSLLLNENDVQTKNMDSTSKVNHPPWSSGSLSYSDISEHPPWSSESMNEKRNKRQSEEFCDYDRSISGLVRDLETWNDDDDLLQQLDDLLERLPFLNNKLKENMVGVDASVVAVEEQLEMIEHVVDEEIERPRKRNRENENESASTNVLPFGNIKQEEKVESSLEGREGN</sequence>
<feature type="compositionally biased region" description="Basic and acidic residues" evidence="1">
    <location>
        <begin position="187"/>
        <end position="202"/>
    </location>
</feature>
<protein>
    <submittedName>
        <fullName evidence="2">Uncharacterized protein</fullName>
    </submittedName>
</protein>
<organism evidence="2">
    <name type="scientific">Tanacetum cinerariifolium</name>
    <name type="common">Dalmatian daisy</name>
    <name type="synonym">Chrysanthemum cinerariifolium</name>
    <dbReference type="NCBI Taxonomy" id="118510"/>
    <lineage>
        <taxon>Eukaryota</taxon>
        <taxon>Viridiplantae</taxon>
        <taxon>Streptophyta</taxon>
        <taxon>Embryophyta</taxon>
        <taxon>Tracheophyta</taxon>
        <taxon>Spermatophyta</taxon>
        <taxon>Magnoliopsida</taxon>
        <taxon>eudicotyledons</taxon>
        <taxon>Gunneridae</taxon>
        <taxon>Pentapetalae</taxon>
        <taxon>asterids</taxon>
        <taxon>campanulids</taxon>
        <taxon>Asterales</taxon>
        <taxon>Asteraceae</taxon>
        <taxon>Asteroideae</taxon>
        <taxon>Anthemideae</taxon>
        <taxon>Anthemidinae</taxon>
        <taxon>Tanacetum</taxon>
    </lineage>
</organism>
<dbReference type="AlphaFoldDB" id="A0A6L2KC63"/>
<feature type="compositionally biased region" description="Basic and acidic residues" evidence="1">
    <location>
        <begin position="79"/>
        <end position="90"/>
    </location>
</feature>
<feature type="region of interest" description="Disordered" evidence="1">
    <location>
        <begin position="22"/>
        <end position="90"/>
    </location>
</feature>
<feature type="region of interest" description="Disordered" evidence="1">
    <location>
        <begin position="160"/>
        <end position="202"/>
    </location>
</feature>
<feature type="compositionally biased region" description="Polar residues" evidence="1">
    <location>
        <begin position="35"/>
        <end position="67"/>
    </location>
</feature>
<reference evidence="2" key="1">
    <citation type="journal article" date="2019" name="Sci. Rep.">
        <title>Draft genome of Tanacetum cinerariifolium, the natural source of mosquito coil.</title>
        <authorList>
            <person name="Yamashiro T."/>
            <person name="Shiraishi A."/>
            <person name="Satake H."/>
            <person name="Nakayama K."/>
        </authorList>
    </citation>
    <scope>NUCLEOTIDE SEQUENCE</scope>
</reference>
<comment type="caution">
    <text evidence="2">The sequence shown here is derived from an EMBL/GenBank/DDBJ whole genome shotgun (WGS) entry which is preliminary data.</text>
</comment>
<accession>A0A6L2KC63</accession>
<proteinExistence type="predicted"/>
<evidence type="ECO:0000256" key="1">
    <source>
        <dbReference type="SAM" id="MobiDB-lite"/>
    </source>
</evidence>